<dbReference type="SMART" id="SM00338">
    <property type="entry name" value="BRLZ"/>
    <property type="match status" value="1"/>
</dbReference>
<dbReference type="InterPro" id="IPR004827">
    <property type="entry name" value="bZIP"/>
</dbReference>
<comment type="caution">
    <text evidence="3">The sequence shown here is derived from an EMBL/GenBank/DDBJ whole genome shotgun (WGS) entry which is preliminary data.</text>
</comment>
<dbReference type="AlphaFoldDB" id="A0AA42AVH4"/>
<reference evidence="3" key="1">
    <citation type="submission" date="2022-03" db="EMBL/GenBank/DDBJ databases">
        <title>A functionally conserved STORR gene fusion in Papaver species that diverged 16.8 million years ago.</title>
        <authorList>
            <person name="Catania T."/>
        </authorList>
    </citation>
    <scope>NUCLEOTIDE SEQUENCE</scope>
    <source>
        <strain evidence="3">S-191538</strain>
    </source>
</reference>
<dbReference type="Pfam" id="PF07716">
    <property type="entry name" value="bZIP_2"/>
    <property type="match status" value="1"/>
</dbReference>
<dbReference type="PANTHER" id="PTHR23334">
    <property type="entry name" value="CCAAT/ENHANCER BINDING PROTEIN"/>
    <property type="match status" value="1"/>
</dbReference>
<accession>A0AA42AVH4</accession>
<evidence type="ECO:0000259" key="2">
    <source>
        <dbReference type="SMART" id="SM00338"/>
    </source>
</evidence>
<dbReference type="GO" id="GO:0000981">
    <property type="term" value="F:DNA-binding transcription factor activity, RNA polymerase II-specific"/>
    <property type="evidence" value="ECO:0007669"/>
    <property type="project" value="TreeGrafter"/>
</dbReference>
<feature type="compositionally biased region" description="Basic and acidic residues" evidence="1">
    <location>
        <begin position="68"/>
        <end position="85"/>
    </location>
</feature>
<sequence>MDDEELDFSNQVFKSMEHPFLSSCSMDSFFNDIHILDNTHDASTHAANTSNPSEQGMPQYPELPHTPNDIRFDTKTVPVEDKSTTEDTYESVSKRSKKRPPGNKESVRKYRERKKARQALTEDELIKMRIVNQQLLKRLQGLVALEQQIARFKCLLVDIRGRIKGELGSFPYQKPTNGNGVIPQNMPQPSSSVGAYLVNQCDHQFPGLDNNISGCKEFLQSFGQANVRSNTDLTTATAAKKQKGRSLHKCLNEKLGRRR</sequence>
<evidence type="ECO:0000256" key="1">
    <source>
        <dbReference type="SAM" id="MobiDB-lite"/>
    </source>
</evidence>
<dbReference type="InterPro" id="IPR031106">
    <property type="entry name" value="C/EBP"/>
</dbReference>
<name>A0AA42AVH4_PAPNU</name>
<gene>
    <name evidence="3" type="ORF">MKW94_030897</name>
</gene>
<dbReference type="EMBL" id="JAJJMA010234352">
    <property type="protein sequence ID" value="MCL7042358.1"/>
    <property type="molecule type" value="Genomic_DNA"/>
</dbReference>
<protein>
    <recommendedName>
        <fullName evidence="2">BZIP domain-containing protein</fullName>
    </recommendedName>
</protein>
<dbReference type="Gene3D" id="1.20.5.170">
    <property type="match status" value="1"/>
</dbReference>
<evidence type="ECO:0000313" key="3">
    <source>
        <dbReference type="EMBL" id="MCL7042358.1"/>
    </source>
</evidence>
<feature type="domain" description="BZIP" evidence="2">
    <location>
        <begin position="90"/>
        <end position="158"/>
    </location>
</feature>
<proteinExistence type="predicted"/>
<evidence type="ECO:0000313" key="4">
    <source>
        <dbReference type="Proteomes" id="UP001177140"/>
    </source>
</evidence>
<keyword evidence="4" id="KW-1185">Reference proteome</keyword>
<dbReference type="GO" id="GO:0006351">
    <property type="term" value="P:DNA-templated transcription"/>
    <property type="evidence" value="ECO:0007669"/>
    <property type="project" value="InterPro"/>
</dbReference>
<feature type="compositionally biased region" description="Polar residues" evidence="1">
    <location>
        <begin position="45"/>
        <end position="56"/>
    </location>
</feature>
<feature type="region of interest" description="Disordered" evidence="1">
    <location>
        <begin position="43"/>
        <end position="118"/>
    </location>
</feature>
<dbReference type="GO" id="GO:0000978">
    <property type="term" value="F:RNA polymerase II cis-regulatory region sequence-specific DNA binding"/>
    <property type="evidence" value="ECO:0007669"/>
    <property type="project" value="TreeGrafter"/>
</dbReference>
<dbReference type="PANTHER" id="PTHR23334:SF49">
    <property type="entry name" value="BASIC LEUCINE ZIPPER 23"/>
    <property type="match status" value="1"/>
</dbReference>
<dbReference type="Proteomes" id="UP001177140">
    <property type="component" value="Unassembled WGS sequence"/>
</dbReference>
<organism evidence="3 4">
    <name type="scientific">Papaver nudicaule</name>
    <name type="common">Iceland poppy</name>
    <dbReference type="NCBI Taxonomy" id="74823"/>
    <lineage>
        <taxon>Eukaryota</taxon>
        <taxon>Viridiplantae</taxon>
        <taxon>Streptophyta</taxon>
        <taxon>Embryophyta</taxon>
        <taxon>Tracheophyta</taxon>
        <taxon>Spermatophyta</taxon>
        <taxon>Magnoliopsida</taxon>
        <taxon>Ranunculales</taxon>
        <taxon>Papaveraceae</taxon>
        <taxon>Papaveroideae</taxon>
        <taxon>Papaver</taxon>
    </lineage>
</organism>
<dbReference type="CDD" id="cd14686">
    <property type="entry name" value="bZIP"/>
    <property type="match status" value="1"/>
</dbReference>